<feature type="region of interest" description="Disordered" evidence="3">
    <location>
        <begin position="509"/>
        <end position="534"/>
    </location>
</feature>
<dbReference type="InterPro" id="IPR050836">
    <property type="entry name" value="SDS22/Internalin_LRR"/>
</dbReference>
<evidence type="ECO:0000256" key="3">
    <source>
        <dbReference type="SAM" id="MobiDB-lite"/>
    </source>
</evidence>
<dbReference type="PANTHER" id="PTHR46652:SF3">
    <property type="entry name" value="LEUCINE-RICH REPEAT-CONTAINING PROTEIN 9"/>
    <property type="match status" value="1"/>
</dbReference>
<evidence type="ECO:0000313" key="5">
    <source>
        <dbReference type="EMBL" id="KAF4668199.1"/>
    </source>
</evidence>
<feature type="region of interest" description="Disordered" evidence="3">
    <location>
        <begin position="72"/>
        <end position="110"/>
    </location>
</feature>
<dbReference type="OrthoDB" id="1574204at2759"/>
<dbReference type="EMBL" id="JABANN010000166">
    <property type="protein sequence ID" value="KAF4668199.1"/>
    <property type="molecule type" value="Genomic_DNA"/>
</dbReference>
<evidence type="ECO:0000256" key="1">
    <source>
        <dbReference type="ARBA" id="ARBA00022614"/>
    </source>
</evidence>
<keyword evidence="1" id="KW-0433">Leucine-rich repeat</keyword>
<feature type="compositionally biased region" description="Gly residues" evidence="3">
    <location>
        <begin position="509"/>
        <end position="520"/>
    </location>
</feature>
<feature type="region of interest" description="Disordered" evidence="3">
    <location>
        <begin position="617"/>
        <end position="643"/>
    </location>
</feature>
<sequence length="643" mass="69014">MAAQSSIVDRLKSSLDGQALDGHIGTGRTWFDLDGSGGTGAGWRVLGDSAQAPGSPGFRSSSLLELADPPASGVAVGGPRGLLRVSRPEPGKKGLGSMSSTSVGEDSVSPEKWLADASLNGSRVSSADGSHMSRQDTCPEEAEASPVDAALKGAFSTSSSTSAVSALRRSLRRDTSPALIEDRWLPTAARPRRNGIDIAWASTRLDEEGPVVKLDLHYQMLSSTEGIEKVEEKRRVEEVDLSSNNITAFGFTRGMQWRSLIVLNLASCMLSELRGADWPPQLKRLSVADNRLARLGCALPKTLEILECQRNQLQSLEGVEGLRRLSRLDASHNALGSGTLGEALRSLPGLVVADLGHNPIDGLEVRQLVHIRGLKELRVDHCLLKSLSFVPKGNALSVLSVAANRLRSLKGLPVCEHLVELYLASNRVSTVKGLARVCPNVEVLQLADNRLEEGRPVAEELSRLKDLAELTIAGNPCSLLHSCSAQGLYRCCPGLSVLDGISLRGESRGAGRGVAGGPLVGSGEHPEDRPTTAESAEVGHLQEKVQPMQSGFWDETKLDSEWTSAMQGMMDDFSATARRLTNAAEGDLRKMAEWLAEAEGVLDKEAYLRGLQDDEVEQMYEDTLEDEPGLEESTGGHCSRRTE</sequence>
<proteinExistence type="predicted"/>
<evidence type="ECO:0000313" key="4">
    <source>
        <dbReference type="EMBL" id="KAF4655468.1"/>
    </source>
</evidence>
<gene>
    <name evidence="5" type="ORF">FOL46_002106</name>
    <name evidence="4" type="ORF">FOZ61_007559</name>
</gene>
<keyword evidence="2" id="KW-0677">Repeat</keyword>
<evidence type="ECO:0000313" key="7">
    <source>
        <dbReference type="Proteomes" id="UP000572268"/>
    </source>
</evidence>
<dbReference type="Gene3D" id="3.80.10.10">
    <property type="entry name" value="Ribonuclease Inhibitor"/>
    <property type="match status" value="3"/>
</dbReference>
<dbReference type="Proteomes" id="UP000570595">
    <property type="component" value="Unassembled WGS sequence"/>
</dbReference>
<evidence type="ECO:0000256" key="2">
    <source>
        <dbReference type="ARBA" id="ARBA00022737"/>
    </source>
</evidence>
<name>A0A7J6M9J8_PEROL</name>
<dbReference type="EMBL" id="JABAHT010000464">
    <property type="protein sequence ID" value="KAF4655468.1"/>
    <property type="molecule type" value="Genomic_DNA"/>
</dbReference>
<protein>
    <submittedName>
        <fullName evidence="5">Uncharacterized protein</fullName>
    </submittedName>
</protein>
<dbReference type="SUPFAM" id="SSF52058">
    <property type="entry name" value="L domain-like"/>
    <property type="match status" value="1"/>
</dbReference>
<comment type="caution">
    <text evidence="5">The sequence shown here is derived from an EMBL/GenBank/DDBJ whole genome shotgun (WGS) entry which is preliminary data.</text>
</comment>
<dbReference type="Proteomes" id="UP000572268">
    <property type="component" value="Unassembled WGS sequence"/>
</dbReference>
<feature type="compositionally biased region" description="Acidic residues" evidence="3">
    <location>
        <begin position="617"/>
        <end position="630"/>
    </location>
</feature>
<dbReference type="AlphaFoldDB" id="A0A7J6M9J8"/>
<dbReference type="PANTHER" id="PTHR46652">
    <property type="entry name" value="LEUCINE-RICH REPEAT AND IQ DOMAIN-CONTAINING PROTEIN 1-RELATED"/>
    <property type="match status" value="1"/>
</dbReference>
<accession>A0A7J6M9J8</accession>
<evidence type="ECO:0000313" key="6">
    <source>
        <dbReference type="Proteomes" id="UP000570595"/>
    </source>
</evidence>
<organism evidence="5 7">
    <name type="scientific">Perkinsus olseni</name>
    <name type="common">Perkinsus atlanticus</name>
    <dbReference type="NCBI Taxonomy" id="32597"/>
    <lineage>
        <taxon>Eukaryota</taxon>
        <taxon>Sar</taxon>
        <taxon>Alveolata</taxon>
        <taxon>Perkinsozoa</taxon>
        <taxon>Perkinsea</taxon>
        <taxon>Perkinsida</taxon>
        <taxon>Perkinsidae</taxon>
        <taxon>Perkinsus</taxon>
    </lineage>
</organism>
<reference evidence="6 7" key="1">
    <citation type="submission" date="2020-04" db="EMBL/GenBank/DDBJ databases">
        <title>Perkinsus olseni comparative genomics.</title>
        <authorList>
            <person name="Bogema D.R."/>
        </authorList>
    </citation>
    <scope>NUCLEOTIDE SEQUENCE [LARGE SCALE GENOMIC DNA]</scope>
    <source>
        <strain evidence="4">ATCC PRA-179</strain>
        <strain evidence="5">ATCC PRA-31</strain>
    </source>
</reference>
<dbReference type="InterPro" id="IPR032675">
    <property type="entry name" value="LRR_dom_sf"/>
</dbReference>